<name>A0A811RDC0_9POAL</name>
<feature type="domain" description="Agglutinin" evidence="1">
    <location>
        <begin position="6"/>
        <end position="140"/>
    </location>
</feature>
<dbReference type="SUPFAM" id="SSF56973">
    <property type="entry name" value="Aerolisin/ETX pore-forming domain"/>
    <property type="match status" value="1"/>
</dbReference>
<reference evidence="2" key="1">
    <citation type="submission" date="2020-10" db="EMBL/GenBank/DDBJ databases">
        <authorList>
            <person name="Han B."/>
            <person name="Lu T."/>
            <person name="Zhao Q."/>
            <person name="Huang X."/>
            <person name="Zhao Y."/>
        </authorList>
    </citation>
    <scope>NUCLEOTIDE SEQUENCE</scope>
</reference>
<keyword evidence="3" id="KW-1185">Reference proteome</keyword>
<dbReference type="InterPro" id="IPR008998">
    <property type="entry name" value="Agglutinin"/>
</dbReference>
<dbReference type="Gene3D" id="2.170.15.10">
    <property type="entry name" value="Proaerolysin, chain A, domain 3"/>
    <property type="match status" value="1"/>
</dbReference>
<dbReference type="SUPFAM" id="SSF50382">
    <property type="entry name" value="Agglutinin"/>
    <property type="match status" value="1"/>
</dbReference>
<dbReference type="PANTHER" id="PTHR39244:SF5">
    <property type="entry name" value="NATTERIN-3-LIKE"/>
    <property type="match status" value="1"/>
</dbReference>
<dbReference type="PANTHER" id="PTHR39244">
    <property type="entry name" value="NATTERIN-4"/>
    <property type="match status" value="1"/>
</dbReference>
<dbReference type="Pfam" id="PF07468">
    <property type="entry name" value="Agglutinin"/>
    <property type="match status" value="1"/>
</dbReference>
<dbReference type="CDD" id="cd20216">
    <property type="entry name" value="PFM_HFR-2-like"/>
    <property type="match status" value="1"/>
</dbReference>
<dbReference type="Gene3D" id="2.80.10.50">
    <property type="match status" value="1"/>
</dbReference>
<accession>A0A811RDC0</accession>
<dbReference type="AlphaFoldDB" id="A0A811RDC0"/>
<dbReference type="CDD" id="cd00257">
    <property type="entry name" value="beta-trefoil_FSCN-like"/>
    <property type="match status" value="1"/>
</dbReference>
<dbReference type="OrthoDB" id="4948898at2759"/>
<evidence type="ECO:0000259" key="1">
    <source>
        <dbReference type="SMART" id="SM00791"/>
    </source>
</evidence>
<dbReference type="Proteomes" id="UP000604825">
    <property type="component" value="Unassembled WGS sequence"/>
</dbReference>
<dbReference type="InterPro" id="IPR053237">
    <property type="entry name" value="Natterin_C"/>
</dbReference>
<organism evidence="2 3">
    <name type="scientific">Miscanthus lutarioriparius</name>
    <dbReference type="NCBI Taxonomy" id="422564"/>
    <lineage>
        <taxon>Eukaryota</taxon>
        <taxon>Viridiplantae</taxon>
        <taxon>Streptophyta</taxon>
        <taxon>Embryophyta</taxon>
        <taxon>Tracheophyta</taxon>
        <taxon>Spermatophyta</taxon>
        <taxon>Magnoliopsida</taxon>
        <taxon>Liliopsida</taxon>
        <taxon>Poales</taxon>
        <taxon>Poaceae</taxon>
        <taxon>PACMAD clade</taxon>
        <taxon>Panicoideae</taxon>
        <taxon>Andropogonodae</taxon>
        <taxon>Andropogoneae</taxon>
        <taxon>Saccharinae</taxon>
        <taxon>Miscanthus</taxon>
    </lineage>
</organism>
<comment type="caution">
    <text evidence="2">The sequence shown here is derived from an EMBL/GenBank/DDBJ whole genome shotgun (WGS) entry which is preliminary data.</text>
</comment>
<evidence type="ECO:0000313" key="2">
    <source>
        <dbReference type="EMBL" id="CAD6268002.1"/>
    </source>
</evidence>
<dbReference type="InterPro" id="IPR036242">
    <property type="entry name" value="Agglutinin_dom_sf"/>
</dbReference>
<gene>
    <name evidence="2" type="ORF">NCGR_LOCUS51307</name>
</gene>
<protein>
    <recommendedName>
        <fullName evidence="1">Agglutinin domain-containing protein</fullName>
    </recommendedName>
</protein>
<sequence>MDQQRMELPKHVCFKGDNGLYLSARIIQGYNYLQFSSNDMGDPTIRHTIHTNTNGTIRIKSDHFGKFWRRSPNWIWADSDDTISSNPDTVFRVVKFGDIFALQNLGNNYYCTRLTTERKVNCLNASVPSINQWAHLRIEETVLSRRIYNIEYNVMDAKVYNQKVQTMATETAINRTATTSVAKLTLKYGVTKRRTWDSSVSLKLGVATTIQAGVPQVSSSSVKIEHEFTEAYNWGESISHTEEHSVEYEIPVPAYTKVTLSMMGKQGSCSVPFSYYQEDILTDGQKVVNKFDDGIYHGINSYDFTSEVTEEKLLQGPTTTDSTCTFL</sequence>
<dbReference type="EMBL" id="CAJGYO010000014">
    <property type="protein sequence ID" value="CAD6268002.1"/>
    <property type="molecule type" value="Genomic_DNA"/>
</dbReference>
<dbReference type="SMART" id="SM00791">
    <property type="entry name" value="Agglutinin"/>
    <property type="match status" value="1"/>
</dbReference>
<evidence type="ECO:0000313" key="3">
    <source>
        <dbReference type="Proteomes" id="UP000604825"/>
    </source>
</evidence>
<proteinExistence type="predicted"/>